<dbReference type="EMBL" id="JAVYJV010000008">
    <property type="protein sequence ID" value="KAK4365341.1"/>
    <property type="molecule type" value="Genomic_DNA"/>
</dbReference>
<proteinExistence type="inferred from homology"/>
<sequence>MEAKKSMVKLAHVVAFLLIASFFQSLSARDFEIEVSDELNILQLDVSQFICPGVTKKQWPELLGTPAKFAMQIIQKENPKLTNVLTILNGGAVTEDLRCNRVRLFVNVLDFVVQTPKVG</sequence>
<dbReference type="GO" id="GO:0004867">
    <property type="term" value="F:serine-type endopeptidase inhibitor activity"/>
    <property type="evidence" value="ECO:0007669"/>
    <property type="project" value="UniProtKB-KW"/>
</dbReference>
<dbReference type="SUPFAM" id="SSF54654">
    <property type="entry name" value="CI-2 family of serine protease inhibitors"/>
    <property type="match status" value="1"/>
</dbReference>
<keyword evidence="6" id="KW-1185">Reference proteome</keyword>
<reference evidence="5" key="1">
    <citation type="submission" date="2023-12" db="EMBL/GenBank/DDBJ databases">
        <title>Genome assembly of Anisodus tanguticus.</title>
        <authorList>
            <person name="Wang Y.-J."/>
        </authorList>
    </citation>
    <scope>NUCLEOTIDE SEQUENCE</scope>
    <source>
        <strain evidence="5">KB-2021</strain>
        <tissue evidence="5">Leaf</tissue>
    </source>
</reference>
<dbReference type="Pfam" id="PF00280">
    <property type="entry name" value="potato_inhibit"/>
    <property type="match status" value="1"/>
</dbReference>
<organism evidence="5 6">
    <name type="scientific">Anisodus tanguticus</name>
    <dbReference type="NCBI Taxonomy" id="243964"/>
    <lineage>
        <taxon>Eukaryota</taxon>
        <taxon>Viridiplantae</taxon>
        <taxon>Streptophyta</taxon>
        <taxon>Embryophyta</taxon>
        <taxon>Tracheophyta</taxon>
        <taxon>Spermatophyta</taxon>
        <taxon>Magnoliopsida</taxon>
        <taxon>eudicotyledons</taxon>
        <taxon>Gunneridae</taxon>
        <taxon>Pentapetalae</taxon>
        <taxon>asterids</taxon>
        <taxon>lamiids</taxon>
        <taxon>Solanales</taxon>
        <taxon>Solanaceae</taxon>
        <taxon>Solanoideae</taxon>
        <taxon>Hyoscyameae</taxon>
        <taxon>Anisodus</taxon>
    </lineage>
</organism>
<gene>
    <name evidence="5" type="ORF">RND71_016699</name>
</gene>
<accession>A0AAE1S8V1</accession>
<dbReference type="PRINTS" id="PR00292">
    <property type="entry name" value="POTATOINHBTR"/>
</dbReference>
<evidence type="ECO:0000256" key="3">
    <source>
        <dbReference type="ARBA" id="ARBA00022900"/>
    </source>
</evidence>
<keyword evidence="2" id="KW-0646">Protease inhibitor</keyword>
<feature type="chain" id="PRO_5042102465" description="Ethylene-responsive proteinase inhibitor 1" evidence="4">
    <location>
        <begin position="29"/>
        <end position="119"/>
    </location>
</feature>
<dbReference type="InterPro" id="IPR000864">
    <property type="entry name" value="Prot_inh_pot1"/>
</dbReference>
<dbReference type="PANTHER" id="PTHR33091:SF84">
    <property type="entry name" value="ETHYLENE-RESPONSIVE PROTEINASE INHIBITOR 1"/>
    <property type="match status" value="1"/>
</dbReference>
<dbReference type="GO" id="GO:0009611">
    <property type="term" value="P:response to wounding"/>
    <property type="evidence" value="ECO:0007669"/>
    <property type="project" value="InterPro"/>
</dbReference>
<protein>
    <recommendedName>
        <fullName evidence="7">Ethylene-responsive proteinase inhibitor 1</fullName>
    </recommendedName>
</protein>
<dbReference type="InterPro" id="IPR036354">
    <property type="entry name" value="Prot_inh_pot1_sf"/>
</dbReference>
<evidence type="ECO:0008006" key="7">
    <source>
        <dbReference type="Google" id="ProtNLM"/>
    </source>
</evidence>
<dbReference type="PANTHER" id="PTHR33091">
    <property type="entry name" value="PROTEIN, PUTATIVE, EXPRESSED-RELATED"/>
    <property type="match status" value="1"/>
</dbReference>
<dbReference type="Gene3D" id="3.30.10.10">
    <property type="entry name" value="Trypsin Inhibitor V, subunit A"/>
    <property type="match status" value="1"/>
</dbReference>
<keyword evidence="4" id="KW-0732">Signal</keyword>
<comment type="similarity">
    <text evidence="1">Belongs to the protease inhibitor I13 (potato type I serine protease inhibitor) family.</text>
</comment>
<evidence type="ECO:0000313" key="6">
    <source>
        <dbReference type="Proteomes" id="UP001291623"/>
    </source>
</evidence>
<keyword evidence="3" id="KW-0722">Serine protease inhibitor</keyword>
<dbReference type="Proteomes" id="UP001291623">
    <property type="component" value="Unassembled WGS sequence"/>
</dbReference>
<dbReference type="AlphaFoldDB" id="A0AAE1S8V1"/>
<feature type="signal peptide" evidence="4">
    <location>
        <begin position="1"/>
        <end position="28"/>
    </location>
</feature>
<evidence type="ECO:0000256" key="4">
    <source>
        <dbReference type="SAM" id="SignalP"/>
    </source>
</evidence>
<evidence type="ECO:0000256" key="2">
    <source>
        <dbReference type="ARBA" id="ARBA00022690"/>
    </source>
</evidence>
<evidence type="ECO:0000256" key="1">
    <source>
        <dbReference type="ARBA" id="ARBA00008210"/>
    </source>
</evidence>
<comment type="caution">
    <text evidence="5">The sequence shown here is derived from an EMBL/GenBank/DDBJ whole genome shotgun (WGS) entry which is preliminary data.</text>
</comment>
<evidence type="ECO:0000313" key="5">
    <source>
        <dbReference type="EMBL" id="KAK4365341.1"/>
    </source>
</evidence>
<dbReference type="PROSITE" id="PS00285">
    <property type="entry name" value="POTATO_INHIBITOR"/>
    <property type="match status" value="1"/>
</dbReference>
<name>A0AAE1S8V1_9SOLA</name>